<reference evidence="6 7" key="1">
    <citation type="submission" date="2017-03" db="EMBL/GenBank/DDBJ databases">
        <authorList>
            <person name="Afonso C.L."/>
            <person name="Miller P.J."/>
            <person name="Scott M.A."/>
            <person name="Spackman E."/>
            <person name="Goraichik I."/>
            <person name="Dimitrov K.M."/>
            <person name="Suarez D.L."/>
            <person name="Swayne D.E."/>
        </authorList>
    </citation>
    <scope>NUCLEOTIDE SEQUENCE [LARGE SCALE GENOMIC DNA]</scope>
    <source>
        <strain evidence="6 7">CECT 7023</strain>
    </source>
</reference>
<evidence type="ECO:0000256" key="2">
    <source>
        <dbReference type="ARBA" id="ARBA00023015"/>
    </source>
</evidence>
<organism evidence="6 7">
    <name type="scientific">Roseisalinus antarcticus</name>
    <dbReference type="NCBI Taxonomy" id="254357"/>
    <lineage>
        <taxon>Bacteria</taxon>
        <taxon>Pseudomonadati</taxon>
        <taxon>Pseudomonadota</taxon>
        <taxon>Alphaproteobacteria</taxon>
        <taxon>Rhodobacterales</taxon>
        <taxon>Roseobacteraceae</taxon>
        <taxon>Roseisalinus</taxon>
    </lineage>
</organism>
<keyword evidence="7" id="KW-1185">Reference proteome</keyword>
<evidence type="ECO:0000256" key="4">
    <source>
        <dbReference type="ARBA" id="ARBA00023163"/>
    </source>
</evidence>
<dbReference type="InterPro" id="IPR005119">
    <property type="entry name" value="LysR_subst-bd"/>
</dbReference>
<dbReference type="AlphaFoldDB" id="A0A1Y5TNV9"/>
<proteinExistence type="inferred from homology"/>
<dbReference type="PANTHER" id="PTHR30419">
    <property type="entry name" value="HTH-TYPE TRANSCRIPTIONAL REGULATOR YBHD"/>
    <property type="match status" value="1"/>
</dbReference>
<accession>A0A1Y5TNV9</accession>
<dbReference type="GO" id="GO:0005829">
    <property type="term" value="C:cytosol"/>
    <property type="evidence" value="ECO:0007669"/>
    <property type="project" value="TreeGrafter"/>
</dbReference>
<dbReference type="Gene3D" id="1.10.10.10">
    <property type="entry name" value="Winged helix-like DNA-binding domain superfamily/Winged helix DNA-binding domain"/>
    <property type="match status" value="1"/>
</dbReference>
<dbReference type="Pfam" id="PF03466">
    <property type="entry name" value="LysR_substrate"/>
    <property type="match status" value="1"/>
</dbReference>
<dbReference type="SUPFAM" id="SSF53850">
    <property type="entry name" value="Periplasmic binding protein-like II"/>
    <property type="match status" value="1"/>
</dbReference>
<evidence type="ECO:0000313" key="6">
    <source>
        <dbReference type="EMBL" id="SLN68083.1"/>
    </source>
</evidence>
<dbReference type="SUPFAM" id="SSF46785">
    <property type="entry name" value="Winged helix' DNA-binding domain"/>
    <property type="match status" value="1"/>
</dbReference>
<dbReference type="PROSITE" id="PS50931">
    <property type="entry name" value="HTH_LYSR"/>
    <property type="match status" value="1"/>
</dbReference>
<evidence type="ECO:0000313" key="7">
    <source>
        <dbReference type="Proteomes" id="UP000193900"/>
    </source>
</evidence>
<dbReference type="GO" id="GO:0003700">
    <property type="term" value="F:DNA-binding transcription factor activity"/>
    <property type="evidence" value="ECO:0007669"/>
    <property type="project" value="InterPro"/>
</dbReference>
<gene>
    <name evidence="6" type="primary">gbpR</name>
    <name evidence="6" type="ORF">ROA7023_03293</name>
</gene>
<evidence type="ECO:0000259" key="5">
    <source>
        <dbReference type="PROSITE" id="PS50931"/>
    </source>
</evidence>
<dbReference type="Gene3D" id="3.40.190.290">
    <property type="match status" value="1"/>
</dbReference>
<evidence type="ECO:0000256" key="1">
    <source>
        <dbReference type="ARBA" id="ARBA00009437"/>
    </source>
</evidence>
<dbReference type="OrthoDB" id="7846471at2"/>
<dbReference type="InterPro" id="IPR050950">
    <property type="entry name" value="HTH-type_LysR_regulators"/>
</dbReference>
<dbReference type="Pfam" id="PF00126">
    <property type="entry name" value="HTH_1"/>
    <property type="match status" value="1"/>
</dbReference>
<comment type="similarity">
    <text evidence="1">Belongs to the LysR transcriptional regulatory family.</text>
</comment>
<feature type="domain" description="HTH lysR-type" evidence="5">
    <location>
        <begin position="8"/>
        <end position="65"/>
    </location>
</feature>
<evidence type="ECO:0000256" key="3">
    <source>
        <dbReference type="ARBA" id="ARBA00023125"/>
    </source>
</evidence>
<dbReference type="InterPro" id="IPR036388">
    <property type="entry name" value="WH-like_DNA-bd_sf"/>
</dbReference>
<name>A0A1Y5TNV9_9RHOB</name>
<dbReference type="InterPro" id="IPR000847">
    <property type="entry name" value="LysR_HTH_N"/>
</dbReference>
<dbReference type="RefSeq" id="WP_085880089.1">
    <property type="nucleotide sequence ID" value="NZ_FWFZ01000020.1"/>
</dbReference>
<dbReference type="Proteomes" id="UP000193900">
    <property type="component" value="Unassembled WGS sequence"/>
</dbReference>
<dbReference type="EMBL" id="FWFZ01000020">
    <property type="protein sequence ID" value="SLN68083.1"/>
    <property type="molecule type" value="Genomic_DNA"/>
</dbReference>
<dbReference type="GO" id="GO:0003677">
    <property type="term" value="F:DNA binding"/>
    <property type="evidence" value="ECO:0007669"/>
    <property type="project" value="UniProtKB-KW"/>
</dbReference>
<keyword evidence="3" id="KW-0238">DNA-binding</keyword>
<dbReference type="PANTHER" id="PTHR30419:SF8">
    <property type="entry name" value="NITROGEN ASSIMILATION TRANSCRIPTIONAL ACTIVATOR-RELATED"/>
    <property type="match status" value="1"/>
</dbReference>
<keyword evidence="2" id="KW-0805">Transcription regulation</keyword>
<dbReference type="InterPro" id="IPR036390">
    <property type="entry name" value="WH_DNA-bd_sf"/>
</dbReference>
<keyword evidence="4" id="KW-0804">Transcription</keyword>
<protein>
    <submittedName>
        <fullName evidence="6">HTH-type transcriptional regulator GbpR</fullName>
    </submittedName>
</protein>
<sequence>MSDPLSRLQLRHYRLIHAIAETGQLSLAADRLAISQPAASRMLGEVERDLHAEVFERHPKGMRPTPIGGVLARRAGALLSDLEVTALEVQAFRAGRSGTVRVGAVTGAAVGLVVPALRRLREDVSDADVHVQVGPSVQLMAALTEDKRDFVLCRVPPDADMREFDVLGRRAEETRLVVRAGHPLSAAGPLPYAAIAGFAWVVQARGTPLREAFQAALRDARVAQPSEVINTTSLLVTIACLHSTDAIAPVSREVAQVICGPAPDGLRTLPMATPVEMPPYHLIRRKDRQISPLAERLLGIIRQALT</sequence>